<dbReference type="SFLD" id="SFLDS00003">
    <property type="entry name" value="Haloacid_Dehalogenase"/>
    <property type="match status" value="1"/>
</dbReference>
<dbReference type="NCBIfam" id="TIGR01509">
    <property type="entry name" value="HAD-SF-IA-v3"/>
    <property type="match status" value="1"/>
</dbReference>
<dbReference type="InterPro" id="IPR023198">
    <property type="entry name" value="PGP-like_dom2"/>
</dbReference>
<dbReference type="SFLD" id="SFLDG01129">
    <property type="entry name" value="C1.5:_HAD__Beta-PGM__Phosphata"/>
    <property type="match status" value="1"/>
</dbReference>
<dbReference type="InterPro" id="IPR023214">
    <property type="entry name" value="HAD_sf"/>
</dbReference>
<dbReference type="SUPFAM" id="SSF56784">
    <property type="entry name" value="HAD-like"/>
    <property type="match status" value="1"/>
</dbReference>
<dbReference type="CDD" id="cd02603">
    <property type="entry name" value="HAD_sEH-N_like"/>
    <property type="match status" value="1"/>
</dbReference>
<comment type="caution">
    <text evidence="1">The sequence shown here is derived from an EMBL/GenBank/DDBJ whole genome shotgun (WGS) entry which is preliminary data.</text>
</comment>
<proteinExistence type="predicted"/>
<name>A0A096A9N4_9BACT</name>
<evidence type="ECO:0000313" key="2">
    <source>
        <dbReference type="Proteomes" id="UP000029525"/>
    </source>
</evidence>
<gene>
    <name evidence="1" type="ORF">HMPREF0647_09545</name>
</gene>
<dbReference type="PANTHER" id="PTHR43611">
    <property type="entry name" value="ALPHA-D-GLUCOSE 1-PHOSPHATE PHOSPHATASE"/>
    <property type="match status" value="1"/>
</dbReference>
<dbReference type="AlphaFoldDB" id="A0A096A9N4"/>
<reference evidence="1 2" key="1">
    <citation type="submission" date="2014-07" db="EMBL/GenBank/DDBJ databases">
        <authorList>
            <person name="McCorrison J."/>
            <person name="Sanka R."/>
            <person name="Torralba M."/>
            <person name="Gillis M."/>
            <person name="Haft D.H."/>
            <person name="Methe B."/>
            <person name="Sutton G."/>
            <person name="Nelson K.E."/>
        </authorList>
    </citation>
    <scope>NUCLEOTIDE SEQUENCE [LARGE SCALE GENOMIC DNA]</scope>
    <source>
        <strain evidence="1 2">DNF00320</strain>
    </source>
</reference>
<evidence type="ECO:0000313" key="1">
    <source>
        <dbReference type="EMBL" id="KGF43665.1"/>
    </source>
</evidence>
<dbReference type="InterPro" id="IPR041492">
    <property type="entry name" value="HAD_2"/>
</dbReference>
<dbReference type="Gene3D" id="3.40.50.1000">
    <property type="entry name" value="HAD superfamily/HAD-like"/>
    <property type="match status" value="1"/>
</dbReference>
<dbReference type="InterPro" id="IPR006439">
    <property type="entry name" value="HAD-SF_hydro_IA"/>
</dbReference>
<dbReference type="InterPro" id="IPR036412">
    <property type="entry name" value="HAD-like_sf"/>
</dbReference>
<accession>A0A096A9N4</accession>
<sequence>MYLCTRIFLILYKAKTMQKQIKNIIFDLGAVLVNLDIECCVRAFEHIGAENVASMIKDHHLTDLILDTELGNIDQQTFCNRVRLLVEKNLSDKDIIGAWNALLTGIPNKKKQRLLDLRKQYNIFLLSNTNYMHWQKCANDFFPYKGFGVKDYFNAIFLSYEMHLYKPNPDIFKEVLLQANIVANETLFVDDRAENCLAASKLGIHTYQNEHPDDWLTVEALSI</sequence>
<protein>
    <submittedName>
        <fullName evidence="1">Haloacid dehalogenase</fullName>
    </submittedName>
</protein>
<dbReference type="EMBL" id="JRNQ01000071">
    <property type="protein sequence ID" value="KGF43665.1"/>
    <property type="molecule type" value="Genomic_DNA"/>
</dbReference>
<dbReference type="Proteomes" id="UP000029525">
    <property type="component" value="Unassembled WGS sequence"/>
</dbReference>
<dbReference type="Gene3D" id="1.10.150.240">
    <property type="entry name" value="Putative phosphatase, domain 2"/>
    <property type="match status" value="1"/>
</dbReference>
<dbReference type="Pfam" id="PF13419">
    <property type="entry name" value="HAD_2"/>
    <property type="match status" value="1"/>
</dbReference>
<dbReference type="PANTHER" id="PTHR43611:SF3">
    <property type="entry name" value="FLAVIN MONONUCLEOTIDE HYDROLASE 1, CHLOROPLATIC"/>
    <property type="match status" value="1"/>
</dbReference>
<organism evidence="1 2">
    <name type="scientific">Prevotella bivia DNF00320</name>
    <dbReference type="NCBI Taxonomy" id="1401068"/>
    <lineage>
        <taxon>Bacteria</taxon>
        <taxon>Pseudomonadati</taxon>
        <taxon>Bacteroidota</taxon>
        <taxon>Bacteroidia</taxon>
        <taxon>Bacteroidales</taxon>
        <taxon>Prevotellaceae</taxon>
        <taxon>Prevotella</taxon>
    </lineage>
</organism>